<proteinExistence type="predicted"/>
<comment type="caution">
    <text evidence="2">The sequence shown here is derived from an EMBL/GenBank/DDBJ whole genome shotgun (WGS) entry which is preliminary data.</text>
</comment>
<name>A0AAV2Q4Y4_MEGNR</name>
<reference evidence="2 3" key="1">
    <citation type="submission" date="2024-05" db="EMBL/GenBank/DDBJ databases">
        <authorList>
            <person name="Wallberg A."/>
        </authorList>
    </citation>
    <scope>NUCLEOTIDE SEQUENCE [LARGE SCALE GENOMIC DNA]</scope>
</reference>
<sequence length="134" mass="14310">MRRVVMVCTAQPQSDTSLGGTTESGDERSDEEDRCWELQFEEDCEGAVTTGVVRGVRPVDKGVRPVPFVTGVRPVPPSIIDSKLSPRSPADGVSMGTPRSATVELRNTRGPTLRLVGLRGLVGAVFNILSTLSS</sequence>
<evidence type="ECO:0000313" key="2">
    <source>
        <dbReference type="EMBL" id="CAL4071562.1"/>
    </source>
</evidence>
<protein>
    <submittedName>
        <fullName evidence="2">Uncharacterized protein</fullName>
    </submittedName>
</protein>
<gene>
    <name evidence="2" type="ORF">MNOR_LOCUS8585</name>
</gene>
<evidence type="ECO:0000313" key="3">
    <source>
        <dbReference type="Proteomes" id="UP001497623"/>
    </source>
</evidence>
<dbReference type="EMBL" id="CAXKWB010004010">
    <property type="protein sequence ID" value="CAL4071562.1"/>
    <property type="molecule type" value="Genomic_DNA"/>
</dbReference>
<feature type="region of interest" description="Disordered" evidence="1">
    <location>
        <begin position="75"/>
        <end position="102"/>
    </location>
</feature>
<dbReference type="AlphaFoldDB" id="A0AAV2Q4Y4"/>
<feature type="region of interest" description="Disordered" evidence="1">
    <location>
        <begin position="1"/>
        <end position="33"/>
    </location>
</feature>
<evidence type="ECO:0000256" key="1">
    <source>
        <dbReference type="SAM" id="MobiDB-lite"/>
    </source>
</evidence>
<organism evidence="2 3">
    <name type="scientific">Meganyctiphanes norvegica</name>
    <name type="common">Northern krill</name>
    <name type="synonym">Thysanopoda norvegica</name>
    <dbReference type="NCBI Taxonomy" id="48144"/>
    <lineage>
        <taxon>Eukaryota</taxon>
        <taxon>Metazoa</taxon>
        <taxon>Ecdysozoa</taxon>
        <taxon>Arthropoda</taxon>
        <taxon>Crustacea</taxon>
        <taxon>Multicrustacea</taxon>
        <taxon>Malacostraca</taxon>
        <taxon>Eumalacostraca</taxon>
        <taxon>Eucarida</taxon>
        <taxon>Euphausiacea</taxon>
        <taxon>Euphausiidae</taxon>
        <taxon>Meganyctiphanes</taxon>
    </lineage>
</organism>
<keyword evidence="3" id="KW-1185">Reference proteome</keyword>
<dbReference type="Proteomes" id="UP001497623">
    <property type="component" value="Unassembled WGS sequence"/>
</dbReference>
<accession>A0AAV2Q4Y4</accession>
<feature type="compositionally biased region" description="Polar residues" evidence="1">
    <location>
        <begin position="10"/>
        <end position="21"/>
    </location>
</feature>